<proteinExistence type="predicted"/>
<evidence type="ECO:0000313" key="3">
    <source>
        <dbReference type="Proteomes" id="UP000092154"/>
    </source>
</evidence>
<accession>A0A1B7N2F5</accession>
<gene>
    <name evidence="2" type="ORF">K503DRAFT_116133</name>
</gene>
<protein>
    <submittedName>
        <fullName evidence="2">Uncharacterized protein</fullName>
    </submittedName>
</protein>
<dbReference type="Proteomes" id="UP000092154">
    <property type="component" value="Unassembled WGS sequence"/>
</dbReference>
<sequence>MYAIVHPMFSPSSVAAARPAQSICHKTGKTLEDLLEVCVTSIPSLMMIDVKGVVGTAAIHERSTGVADGRTSGDKPEQVSLSSGDERDGKCAECEPPEPHRKPTSSIWVQVGVGWWIRSKDISEADQSPLRVSNTIPTESKLSKTISPVARSLRQLLLPPSKAATLLGPSP</sequence>
<dbReference type="EMBL" id="KV448266">
    <property type="protein sequence ID" value="OAX39026.1"/>
    <property type="molecule type" value="Genomic_DNA"/>
</dbReference>
<evidence type="ECO:0000313" key="2">
    <source>
        <dbReference type="EMBL" id="OAX39026.1"/>
    </source>
</evidence>
<dbReference type="STRING" id="1314800.A0A1B7N2F5"/>
<feature type="region of interest" description="Disordered" evidence="1">
    <location>
        <begin position="63"/>
        <end position="105"/>
    </location>
</feature>
<keyword evidence="3" id="KW-1185">Reference proteome</keyword>
<dbReference type="InParanoid" id="A0A1B7N2F5"/>
<evidence type="ECO:0000256" key="1">
    <source>
        <dbReference type="SAM" id="MobiDB-lite"/>
    </source>
</evidence>
<feature type="compositionally biased region" description="Basic and acidic residues" evidence="1">
    <location>
        <begin position="84"/>
        <end position="101"/>
    </location>
</feature>
<dbReference type="AlphaFoldDB" id="A0A1B7N2F5"/>
<organism evidence="2 3">
    <name type="scientific">Rhizopogon vinicolor AM-OR11-026</name>
    <dbReference type="NCBI Taxonomy" id="1314800"/>
    <lineage>
        <taxon>Eukaryota</taxon>
        <taxon>Fungi</taxon>
        <taxon>Dikarya</taxon>
        <taxon>Basidiomycota</taxon>
        <taxon>Agaricomycotina</taxon>
        <taxon>Agaricomycetes</taxon>
        <taxon>Agaricomycetidae</taxon>
        <taxon>Boletales</taxon>
        <taxon>Suillineae</taxon>
        <taxon>Rhizopogonaceae</taxon>
        <taxon>Rhizopogon</taxon>
    </lineage>
</organism>
<name>A0A1B7N2F5_9AGAM</name>
<reference evidence="2 3" key="1">
    <citation type="submission" date="2016-06" db="EMBL/GenBank/DDBJ databases">
        <title>Comparative genomics of the ectomycorrhizal sister species Rhizopogon vinicolor and Rhizopogon vesiculosus (Basidiomycota: Boletales) reveals a divergence of the mating type B locus.</title>
        <authorList>
            <consortium name="DOE Joint Genome Institute"/>
            <person name="Mujic A.B."/>
            <person name="Kuo A."/>
            <person name="Tritt A."/>
            <person name="Lipzen A."/>
            <person name="Chen C."/>
            <person name="Johnson J."/>
            <person name="Sharma A."/>
            <person name="Barry K."/>
            <person name="Grigoriev I.V."/>
            <person name="Spatafora J.W."/>
        </authorList>
    </citation>
    <scope>NUCLEOTIDE SEQUENCE [LARGE SCALE GENOMIC DNA]</scope>
    <source>
        <strain evidence="2 3">AM-OR11-026</strain>
    </source>
</reference>